<keyword evidence="2 4" id="KW-0505">Motor protein</keyword>
<sequence length="688" mass="75493">MATPTPRRTKVMKQGRKVRVVAKIRGFSDLEIGSTTAAAVTPWISVHKPKGDASESVTISLADKSASRKESWELDYCYEENEDNEIFFKREIEPLISGVFCGHHATAIAYGARGSGKTYVIQGSKEKPGLAMLAVAELLSKAEENGTSVMVSYYEILHDHVYDLLDPKQPEVPILLDAQGKIKGLSQVPVKSISEFQKSILGRPGYSKPLLKIGAEFCHRSHKGLIVHVSPNGAKSDTHCMGKMNFVDLAGYEDRRKSIDSFNMVDNNKINKAIYALQNVVYSLNHNESHVPYRESKLTHLLRGSLAGTGRIVMINCLNPSFCQDSIFMLSLASRACQGVSRAVPESIKKTCQGVSRAVPESTKKTNNLARPTILSSQKSQLCGNVSGNTKKTGSQARLYEKKSHGMVSTTKARKLFDEASHLAKPEKMSEKASSSLDNVSTTEALIKEEGKLPADALEKLSAGAQKDAESAPTWEKEAFHLAASGTQESSTPQKDSSVHGEKDYEEVTPIIMNGKTALGFVGEGQNLDKENQSSLINEGGSPPISSQLQELSYKLKQLYYSSTPLCIEMPEKNDAPTSLDIMEPKTPERNVKVEEKCEVAGPWERFSTCSAGMKKSLVQEYVNFLNSASKEELKKLKGIGEKRATYILQLRENSPEPFKSVDDLKDIGLSAKQIKGMMKKEVGGLFN</sequence>
<dbReference type="Proteomes" id="UP000593562">
    <property type="component" value="Unassembled WGS sequence"/>
</dbReference>
<dbReference type="EMBL" id="JAAARO010000018">
    <property type="protein sequence ID" value="KAF5732370.1"/>
    <property type="molecule type" value="Genomic_DNA"/>
</dbReference>
<dbReference type="Pfam" id="PF12836">
    <property type="entry name" value="HHH_3"/>
    <property type="match status" value="1"/>
</dbReference>
<dbReference type="OrthoDB" id="3176171at2759"/>
<dbReference type="InterPro" id="IPR036961">
    <property type="entry name" value="Kinesin_motor_dom_sf"/>
</dbReference>
<evidence type="ECO:0000256" key="3">
    <source>
        <dbReference type="ARBA" id="ARBA00061615"/>
    </source>
</evidence>
<evidence type="ECO:0000256" key="2">
    <source>
        <dbReference type="ARBA" id="ARBA00023175"/>
    </source>
</evidence>
<dbReference type="Gene3D" id="1.10.150.280">
    <property type="entry name" value="AF1531-like domain"/>
    <property type="match status" value="1"/>
</dbReference>
<gene>
    <name evidence="6" type="ORF">HS088_TW18G01064</name>
</gene>
<organism evidence="6 7">
    <name type="scientific">Tripterygium wilfordii</name>
    <name type="common">Thunder God vine</name>
    <dbReference type="NCBI Taxonomy" id="458696"/>
    <lineage>
        <taxon>Eukaryota</taxon>
        <taxon>Viridiplantae</taxon>
        <taxon>Streptophyta</taxon>
        <taxon>Embryophyta</taxon>
        <taxon>Tracheophyta</taxon>
        <taxon>Spermatophyta</taxon>
        <taxon>Magnoliopsida</taxon>
        <taxon>eudicotyledons</taxon>
        <taxon>Gunneridae</taxon>
        <taxon>Pentapetalae</taxon>
        <taxon>rosids</taxon>
        <taxon>fabids</taxon>
        <taxon>Celastrales</taxon>
        <taxon>Celastraceae</taxon>
        <taxon>Tripterygium</taxon>
    </lineage>
</organism>
<name>A0A7J7CE50_TRIWF</name>
<keyword evidence="7" id="KW-1185">Reference proteome</keyword>
<dbReference type="InParanoid" id="A0A7J7CE50"/>
<dbReference type="InterPro" id="IPR027640">
    <property type="entry name" value="Kinesin-like_fam"/>
</dbReference>
<dbReference type="AlphaFoldDB" id="A0A7J7CE50"/>
<dbReference type="SMART" id="SM00129">
    <property type="entry name" value="KISc"/>
    <property type="match status" value="1"/>
</dbReference>
<protein>
    <submittedName>
        <fullName evidence="6">ATP binding microtubule motor family protein putative isoform 1</fullName>
    </submittedName>
</protein>
<dbReference type="PANTHER" id="PTHR47969">
    <property type="entry name" value="CHROMOSOME-ASSOCIATED KINESIN KIF4A-RELATED"/>
    <property type="match status" value="1"/>
</dbReference>
<dbReference type="GO" id="GO:0008017">
    <property type="term" value="F:microtubule binding"/>
    <property type="evidence" value="ECO:0007669"/>
    <property type="project" value="InterPro"/>
</dbReference>
<dbReference type="PRINTS" id="PR00380">
    <property type="entry name" value="KINESINHEAVY"/>
</dbReference>
<dbReference type="GO" id="GO:0007018">
    <property type="term" value="P:microtubule-based movement"/>
    <property type="evidence" value="ECO:0007669"/>
    <property type="project" value="InterPro"/>
</dbReference>
<proteinExistence type="inferred from homology"/>
<accession>A0A7J7CE50</accession>
<dbReference type="GO" id="GO:0003777">
    <property type="term" value="F:microtubule motor activity"/>
    <property type="evidence" value="ECO:0007669"/>
    <property type="project" value="InterPro"/>
</dbReference>
<dbReference type="GO" id="GO:0005874">
    <property type="term" value="C:microtubule"/>
    <property type="evidence" value="ECO:0007669"/>
    <property type="project" value="UniProtKB-KW"/>
</dbReference>
<feature type="domain" description="Kinesin motor" evidence="5">
    <location>
        <begin position="17"/>
        <end position="339"/>
    </location>
</feature>
<dbReference type="PANTHER" id="PTHR47969:SF9">
    <property type="entry name" value="KINESIN-LIKE PROTEIN"/>
    <property type="match status" value="1"/>
</dbReference>
<dbReference type="Gene3D" id="3.40.850.10">
    <property type="entry name" value="Kinesin motor domain"/>
    <property type="match status" value="1"/>
</dbReference>
<dbReference type="FunCoup" id="A0A7J7CE50">
    <property type="interactions" value="244"/>
</dbReference>
<comment type="similarity">
    <text evidence="3">Belongs to the TRAFAC class myosin-kinesin ATPase superfamily. Kinesin family. KIN-10 subfamily.</text>
</comment>
<dbReference type="FunFam" id="1.10.150.280:FF:000003">
    <property type="entry name" value="Kinesin-like protein KIN-10C"/>
    <property type="match status" value="1"/>
</dbReference>
<dbReference type="GO" id="GO:0007052">
    <property type="term" value="P:mitotic spindle organization"/>
    <property type="evidence" value="ECO:0007669"/>
    <property type="project" value="TreeGrafter"/>
</dbReference>
<dbReference type="PROSITE" id="PS50067">
    <property type="entry name" value="KINESIN_MOTOR_2"/>
    <property type="match status" value="1"/>
</dbReference>
<keyword evidence="1" id="KW-0493">Microtubule</keyword>
<reference evidence="6 7" key="1">
    <citation type="journal article" date="2020" name="Nat. Commun.">
        <title>Genome of Tripterygium wilfordii and identification of cytochrome P450 involved in triptolide biosynthesis.</title>
        <authorList>
            <person name="Tu L."/>
            <person name="Su P."/>
            <person name="Zhang Z."/>
            <person name="Gao L."/>
            <person name="Wang J."/>
            <person name="Hu T."/>
            <person name="Zhou J."/>
            <person name="Zhang Y."/>
            <person name="Zhao Y."/>
            <person name="Liu Y."/>
            <person name="Song Y."/>
            <person name="Tong Y."/>
            <person name="Lu Y."/>
            <person name="Yang J."/>
            <person name="Xu C."/>
            <person name="Jia M."/>
            <person name="Peters R.J."/>
            <person name="Huang L."/>
            <person name="Gao W."/>
        </authorList>
    </citation>
    <scope>NUCLEOTIDE SEQUENCE [LARGE SCALE GENOMIC DNA]</scope>
    <source>
        <strain evidence="7">cv. XIE 37</strain>
        <tissue evidence="6">Leaf</tissue>
    </source>
</reference>
<evidence type="ECO:0000256" key="1">
    <source>
        <dbReference type="ARBA" id="ARBA00022701"/>
    </source>
</evidence>
<dbReference type="SUPFAM" id="SSF52540">
    <property type="entry name" value="P-loop containing nucleoside triphosphate hydrolases"/>
    <property type="match status" value="1"/>
</dbReference>
<comment type="caution">
    <text evidence="6">The sequence shown here is derived from an EMBL/GenBank/DDBJ whole genome shotgun (WGS) entry which is preliminary data.</text>
</comment>
<evidence type="ECO:0000313" key="7">
    <source>
        <dbReference type="Proteomes" id="UP000593562"/>
    </source>
</evidence>
<dbReference type="InterPro" id="IPR010994">
    <property type="entry name" value="RuvA_2-like"/>
</dbReference>
<feature type="binding site" evidence="4">
    <location>
        <begin position="111"/>
        <end position="118"/>
    </location>
    <ligand>
        <name>ATP</name>
        <dbReference type="ChEBI" id="CHEBI:30616"/>
    </ligand>
</feature>
<keyword evidence="4" id="KW-0067">ATP-binding</keyword>
<dbReference type="GO" id="GO:0005524">
    <property type="term" value="F:ATP binding"/>
    <property type="evidence" value="ECO:0007669"/>
    <property type="project" value="UniProtKB-UniRule"/>
</dbReference>
<dbReference type="GO" id="GO:0051231">
    <property type="term" value="P:spindle elongation"/>
    <property type="evidence" value="ECO:0007669"/>
    <property type="project" value="TreeGrafter"/>
</dbReference>
<evidence type="ECO:0000256" key="4">
    <source>
        <dbReference type="PROSITE-ProRule" id="PRU00283"/>
    </source>
</evidence>
<dbReference type="Pfam" id="PF00225">
    <property type="entry name" value="Kinesin"/>
    <property type="match status" value="1"/>
</dbReference>
<evidence type="ECO:0000313" key="6">
    <source>
        <dbReference type="EMBL" id="KAF5732370.1"/>
    </source>
</evidence>
<keyword evidence="4" id="KW-0547">Nucleotide-binding</keyword>
<dbReference type="SUPFAM" id="SSF47781">
    <property type="entry name" value="RuvA domain 2-like"/>
    <property type="match status" value="1"/>
</dbReference>
<evidence type="ECO:0000259" key="5">
    <source>
        <dbReference type="PROSITE" id="PS50067"/>
    </source>
</evidence>
<dbReference type="InterPro" id="IPR027417">
    <property type="entry name" value="P-loop_NTPase"/>
</dbReference>
<dbReference type="InterPro" id="IPR001752">
    <property type="entry name" value="Kinesin_motor_dom"/>
</dbReference>
<dbReference type="GO" id="GO:0005875">
    <property type="term" value="C:microtubule associated complex"/>
    <property type="evidence" value="ECO:0007669"/>
    <property type="project" value="TreeGrafter"/>
</dbReference>